<dbReference type="RefSeq" id="WP_397082509.1">
    <property type="nucleotide sequence ID" value="NZ_JBITGY010000004.1"/>
</dbReference>
<keyword evidence="2" id="KW-1185">Reference proteome</keyword>
<accession>A0ABW7YTQ9</accession>
<sequence length="209" mass="23158">MNSTESTQLLQNSIRQLVSALQAHARVVQNINIDAVHSPDFAAAMQEVGECLRVYNDALAALTDDDIFSCLDNEIEEDGVDLGHAIGGHISIVTRVDYVVTNFQDLIREGRNSYRLSQPKATDAEVDAEVPDLAGAIHELLHHNSPQSVRSIPAAEPIVGITQYFAVENAMTRALHRWPQDPFEIAESSNNNLIYQHRDIYKPSIGDEE</sequence>
<gene>
    <name evidence="1" type="ORF">ACIBG2_18085</name>
</gene>
<reference evidence="1 2" key="1">
    <citation type="submission" date="2024-10" db="EMBL/GenBank/DDBJ databases">
        <title>The Natural Products Discovery Center: Release of the First 8490 Sequenced Strains for Exploring Actinobacteria Biosynthetic Diversity.</title>
        <authorList>
            <person name="Kalkreuter E."/>
            <person name="Kautsar S.A."/>
            <person name="Yang D."/>
            <person name="Bader C.D."/>
            <person name="Teijaro C.N."/>
            <person name="Fluegel L."/>
            <person name="Davis C.M."/>
            <person name="Simpson J.R."/>
            <person name="Lauterbach L."/>
            <person name="Steele A.D."/>
            <person name="Gui C."/>
            <person name="Meng S."/>
            <person name="Li G."/>
            <person name="Viehrig K."/>
            <person name="Ye F."/>
            <person name="Su P."/>
            <person name="Kiefer A.F."/>
            <person name="Nichols A."/>
            <person name="Cepeda A.J."/>
            <person name="Yan W."/>
            <person name="Fan B."/>
            <person name="Jiang Y."/>
            <person name="Adhikari A."/>
            <person name="Zheng C.-J."/>
            <person name="Schuster L."/>
            <person name="Cowan T.M."/>
            <person name="Smanski M.J."/>
            <person name="Chevrette M.G."/>
            <person name="De Carvalho L.P.S."/>
            <person name="Shen B."/>
        </authorList>
    </citation>
    <scope>NUCLEOTIDE SEQUENCE [LARGE SCALE GENOMIC DNA]</scope>
    <source>
        <strain evidence="1 2">NPDC050545</strain>
    </source>
</reference>
<proteinExistence type="predicted"/>
<protein>
    <submittedName>
        <fullName evidence="1">Uncharacterized protein</fullName>
    </submittedName>
</protein>
<evidence type="ECO:0000313" key="1">
    <source>
        <dbReference type="EMBL" id="MFI6499302.1"/>
    </source>
</evidence>
<organism evidence="1 2">
    <name type="scientific">Nonomuraea typhae</name>
    <dbReference type="NCBI Taxonomy" id="2603600"/>
    <lineage>
        <taxon>Bacteria</taxon>
        <taxon>Bacillati</taxon>
        <taxon>Actinomycetota</taxon>
        <taxon>Actinomycetes</taxon>
        <taxon>Streptosporangiales</taxon>
        <taxon>Streptosporangiaceae</taxon>
        <taxon>Nonomuraea</taxon>
    </lineage>
</organism>
<dbReference type="EMBL" id="JBITGY010000004">
    <property type="protein sequence ID" value="MFI6499302.1"/>
    <property type="molecule type" value="Genomic_DNA"/>
</dbReference>
<comment type="caution">
    <text evidence="1">The sequence shown here is derived from an EMBL/GenBank/DDBJ whole genome shotgun (WGS) entry which is preliminary data.</text>
</comment>
<name>A0ABW7YTQ9_9ACTN</name>
<dbReference type="Proteomes" id="UP001612741">
    <property type="component" value="Unassembled WGS sequence"/>
</dbReference>
<evidence type="ECO:0000313" key="2">
    <source>
        <dbReference type="Proteomes" id="UP001612741"/>
    </source>
</evidence>